<keyword evidence="2" id="KW-0812">Transmembrane</keyword>
<accession>A0A0F6SF39</accession>
<dbReference type="KEGG" id="samy:DB32_003423"/>
<keyword evidence="2" id="KW-1133">Transmembrane helix</keyword>
<protein>
    <submittedName>
        <fullName evidence="4">Thiol-disulfide isomerase</fullName>
    </submittedName>
</protein>
<dbReference type="EMBL" id="CP011125">
    <property type="protein sequence ID" value="AKF06274.1"/>
    <property type="molecule type" value="Genomic_DNA"/>
</dbReference>
<evidence type="ECO:0000313" key="4">
    <source>
        <dbReference type="EMBL" id="AKF06274.1"/>
    </source>
</evidence>
<dbReference type="SUPFAM" id="SSF48452">
    <property type="entry name" value="TPR-like"/>
    <property type="match status" value="1"/>
</dbReference>
<keyword evidence="3" id="KW-0732">Signal</keyword>
<dbReference type="OrthoDB" id="5505384at2"/>
<organism evidence="4 5">
    <name type="scientific">Sandaracinus amylolyticus</name>
    <dbReference type="NCBI Taxonomy" id="927083"/>
    <lineage>
        <taxon>Bacteria</taxon>
        <taxon>Pseudomonadati</taxon>
        <taxon>Myxococcota</taxon>
        <taxon>Polyangia</taxon>
        <taxon>Polyangiales</taxon>
        <taxon>Sandaracinaceae</taxon>
        <taxon>Sandaracinus</taxon>
    </lineage>
</organism>
<dbReference type="InterPro" id="IPR011990">
    <property type="entry name" value="TPR-like_helical_dom_sf"/>
</dbReference>
<name>A0A0F6SF39_9BACT</name>
<feature type="signal peptide" evidence="3">
    <location>
        <begin position="1"/>
        <end position="24"/>
    </location>
</feature>
<dbReference type="RefSeq" id="WP_053233462.1">
    <property type="nucleotide sequence ID" value="NZ_CP011125.1"/>
</dbReference>
<evidence type="ECO:0000256" key="2">
    <source>
        <dbReference type="SAM" id="Phobius"/>
    </source>
</evidence>
<dbReference type="Proteomes" id="UP000034883">
    <property type="component" value="Chromosome"/>
</dbReference>
<dbReference type="GO" id="GO:0016853">
    <property type="term" value="F:isomerase activity"/>
    <property type="evidence" value="ECO:0007669"/>
    <property type="project" value="UniProtKB-KW"/>
</dbReference>
<evidence type="ECO:0000313" key="5">
    <source>
        <dbReference type="Proteomes" id="UP000034883"/>
    </source>
</evidence>
<feature type="chain" id="PRO_5002509556" evidence="3">
    <location>
        <begin position="25"/>
        <end position="278"/>
    </location>
</feature>
<keyword evidence="4" id="KW-0413">Isomerase</keyword>
<feature type="transmembrane region" description="Helical" evidence="2">
    <location>
        <begin position="238"/>
        <end position="260"/>
    </location>
</feature>
<proteinExistence type="predicted"/>
<keyword evidence="5" id="KW-1185">Reference proteome</keyword>
<reference evidence="4 5" key="1">
    <citation type="submission" date="2015-03" db="EMBL/GenBank/DDBJ databases">
        <title>Genome assembly of Sandaracinus amylolyticus DSM 53668.</title>
        <authorList>
            <person name="Sharma G."/>
            <person name="Subramanian S."/>
        </authorList>
    </citation>
    <scope>NUCLEOTIDE SEQUENCE [LARGE SCALE GENOMIC DNA]</scope>
    <source>
        <strain evidence="4 5">DSM 53668</strain>
    </source>
</reference>
<dbReference type="STRING" id="927083.DB32_003423"/>
<evidence type="ECO:0000256" key="3">
    <source>
        <dbReference type="SAM" id="SignalP"/>
    </source>
</evidence>
<evidence type="ECO:0000256" key="1">
    <source>
        <dbReference type="SAM" id="MobiDB-lite"/>
    </source>
</evidence>
<sequence length="278" mass="29443">MDRPLATAPLLLALLVFAPTGAPARAQDAAETSPSMQRTARSLYEDGVRAARARQWPEALDAFERSYALYPRPITLMNLAGAQRQTGRLVAASESYRRFLRDASERERSDYGAAIESALAAIDAQIAHATLRVDGLTSADRVQLDGEALDAHALGTEIALDPGEHRVVVARAEQTLLDHPFTLREGERAEVALEIPRAPVREPVPAPAEVAQTAVPAPPTTIPALHTEPASHDDPTPWIIVGVSAGVVAIGVAILVGVLVSEGSGGQLPPGTEPPIRL</sequence>
<keyword evidence="2" id="KW-0472">Membrane</keyword>
<dbReference type="AlphaFoldDB" id="A0A0F6SF39"/>
<dbReference type="Gene3D" id="1.25.40.10">
    <property type="entry name" value="Tetratricopeptide repeat domain"/>
    <property type="match status" value="1"/>
</dbReference>
<gene>
    <name evidence="4" type="ORF">DB32_003423</name>
</gene>
<feature type="region of interest" description="Disordered" evidence="1">
    <location>
        <begin position="211"/>
        <end position="231"/>
    </location>
</feature>